<keyword evidence="2" id="KW-1185">Reference proteome</keyword>
<reference evidence="1 2" key="1">
    <citation type="submission" date="2018-11" db="EMBL/GenBank/DDBJ databases">
        <authorList>
            <consortium name="Pathogen Informatics"/>
        </authorList>
    </citation>
    <scope>NUCLEOTIDE SEQUENCE [LARGE SCALE GENOMIC DNA]</scope>
</reference>
<gene>
    <name evidence="1" type="ORF">DILT_LOCUS14142</name>
</gene>
<dbReference type="Proteomes" id="UP000281553">
    <property type="component" value="Unassembled WGS sequence"/>
</dbReference>
<accession>A0A3P7PV15</accession>
<evidence type="ECO:0000313" key="1">
    <source>
        <dbReference type="EMBL" id="VDN22859.1"/>
    </source>
</evidence>
<protein>
    <submittedName>
        <fullName evidence="1">Uncharacterized protein</fullName>
    </submittedName>
</protein>
<name>A0A3P7PV15_DIBLA</name>
<dbReference type="OrthoDB" id="197206at2759"/>
<dbReference type="EMBL" id="UYRU01072942">
    <property type="protein sequence ID" value="VDN22859.1"/>
    <property type="molecule type" value="Genomic_DNA"/>
</dbReference>
<evidence type="ECO:0000313" key="2">
    <source>
        <dbReference type="Proteomes" id="UP000281553"/>
    </source>
</evidence>
<sequence>MLEVRVGQIVSAKPPLAPTSSGGDDGERLCFRSTRSKKQAPAAANVIIDPSEPAWKAFFENLHISEAKELVWKAWTLTLP</sequence>
<dbReference type="AlphaFoldDB" id="A0A3P7PV15"/>
<proteinExistence type="predicted"/>
<organism evidence="1 2">
    <name type="scientific">Dibothriocephalus latus</name>
    <name type="common">Fish tapeworm</name>
    <name type="synonym">Diphyllobothrium latum</name>
    <dbReference type="NCBI Taxonomy" id="60516"/>
    <lineage>
        <taxon>Eukaryota</taxon>
        <taxon>Metazoa</taxon>
        <taxon>Spiralia</taxon>
        <taxon>Lophotrochozoa</taxon>
        <taxon>Platyhelminthes</taxon>
        <taxon>Cestoda</taxon>
        <taxon>Eucestoda</taxon>
        <taxon>Diphyllobothriidea</taxon>
        <taxon>Diphyllobothriidae</taxon>
        <taxon>Dibothriocephalus</taxon>
    </lineage>
</organism>